<dbReference type="EMBL" id="JAFMYW010000003">
    <property type="protein sequence ID" value="MBO0949296.1"/>
    <property type="molecule type" value="Genomic_DNA"/>
</dbReference>
<dbReference type="PANTHER" id="PTHR10357:SF210">
    <property type="entry name" value="MALTODEXTRIN GLUCOSIDASE"/>
    <property type="match status" value="1"/>
</dbReference>
<accession>A0ABS3JH06</accession>
<dbReference type="Pfam" id="PF10438">
    <property type="entry name" value="Cyc-maltodext_C"/>
    <property type="match status" value="1"/>
</dbReference>
<evidence type="ECO:0000259" key="3">
    <source>
        <dbReference type="SMART" id="SM00642"/>
    </source>
</evidence>
<dbReference type="Gene3D" id="2.60.40.1180">
    <property type="entry name" value="Golgi alpha-mannosidase II"/>
    <property type="match status" value="1"/>
</dbReference>
<dbReference type="InterPro" id="IPR015171">
    <property type="entry name" value="Cyc-maltodext_N"/>
</dbReference>
<dbReference type="SUPFAM" id="SSF81296">
    <property type="entry name" value="E set domains"/>
    <property type="match status" value="1"/>
</dbReference>
<keyword evidence="5" id="KW-1185">Reference proteome</keyword>
<dbReference type="Proteomes" id="UP000664628">
    <property type="component" value="Unassembled WGS sequence"/>
</dbReference>
<dbReference type="InterPro" id="IPR013783">
    <property type="entry name" value="Ig-like_fold"/>
</dbReference>
<dbReference type="InterPro" id="IPR017853">
    <property type="entry name" value="GH"/>
</dbReference>
<dbReference type="RefSeq" id="WP_207329267.1">
    <property type="nucleotide sequence ID" value="NZ_JAFMYW010000003.1"/>
</dbReference>
<dbReference type="InterPro" id="IPR019492">
    <property type="entry name" value="Cyclo-malto-dextrinase_C"/>
</dbReference>
<dbReference type="SUPFAM" id="SSF51011">
    <property type="entry name" value="Glycosyl hydrolase domain"/>
    <property type="match status" value="1"/>
</dbReference>
<evidence type="ECO:0000256" key="2">
    <source>
        <dbReference type="ARBA" id="ARBA00023295"/>
    </source>
</evidence>
<dbReference type="CDD" id="cd11340">
    <property type="entry name" value="AmyAc_bac_CMD_like_3"/>
    <property type="match status" value="1"/>
</dbReference>
<evidence type="ECO:0000256" key="1">
    <source>
        <dbReference type="ARBA" id="ARBA00022801"/>
    </source>
</evidence>
<comment type="caution">
    <text evidence="4">The sequence shown here is derived from an EMBL/GenBank/DDBJ whole genome shotgun (WGS) entry which is preliminary data.</text>
</comment>
<dbReference type="SMART" id="SM00642">
    <property type="entry name" value="Aamy"/>
    <property type="match status" value="1"/>
</dbReference>
<dbReference type="Pfam" id="PF09087">
    <property type="entry name" value="Cyc-maltodext_N"/>
    <property type="match status" value="1"/>
</dbReference>
<reference evidence="4 5" key="1">
    <citation type="submission" date="2021-03" db="EMBL/GenBank/DDBJ databases">
        <title>Fibrella sp. HMF5405 genome sequencing and assembly.</title>
        <authorList>
            <person name="Kang H."/>
            <person name="Kim H."/>
            <person name="Bae S."/>
            <person name="Joh K."/>
        </authorList>
    </citation>
    <scope>NUCLEOTIDE SEQUENCE [LARGE SCALE GENOMIC DNA]</scope>
    <source>
        <strain evidence="4 5">HMF5405</strain>
    </source>
</reference>
<dbReference type="Gene3D" id="3.20.20.80">
    <property type="entry name" value="Glycosidases"/>
    <property type="match status" value="1"/>
</dbReference>
<protein>
    <submittedName>
        <fullName evidence="4">Glycoside hydrolase family 13 protein</fullName>
    </submittedName>
</protein>
<dbReference type="Pfam" id="PF00128">
    <property type="entry name" value="Alpha-amylase"/>
    <property type="match status" value="1"/>
</dbReference>
<keyword evidence="2" id="KW-0326">Glycosidase</keyword>
<evidence type="ECO:0000313" key="4">
    <source>
        <dbReference type="EMBL" id="MBO0949296.1"/>
    </source>
</evidence>
<dbReference type="InterPro" id="IPR014756">
    <property type="entry name" value="Ig_E-set"/>
</dbReference>
<keyword evidence="1 4" id="KW-0378">Hydrolase</keyword>
<dbReference type="Gene3D" id="2.60.40.10">
    <property type="entry name" value="Immunoglobulins"/>
    <property type="match status" value="1"/>
</dbReference>
<gene>
    <name evidence="4" type="ORF">J2I46_11935</name>
</gene>
<dbReference type="PANTHER" id="PTHR10357">
    <property type="entry name" value="ALPHA-AMYLASE FAMILY MEMBER"/>
    <property type="match status" value="1"/>
</dbReference>
<feature type="domain" description="Glycosyl hydrolase family 13 catalytic" evidence="3">
    <location>
        <begin position="126"/>
        <end position="523"/>
    </location>
</feature>
<dbReference type="GO" id="GO:0016787">
    <property type="term" value="F:hydrolase activity"/>
    <property type="evidence" value="ECO:0007669"/>
    <property type="project" value="UniProtKB-KW"/>
</dbReference>
<organism evidence="4 5">
    <name type="scientific">Fibrella forsythiae</name>
    <dbReference type="NCBI Taxonomy" id="2817061"/>
    <lineage>
        <taxon>Bacteria</taxon>
        <taxon>Pseudomonadati</taxon>
        <taxon>Bacteroidota</taxon>
        <taxon>Cytophagia</taxon>
        <taxon>Cytophagales</taxon>
        <taxon>Spirosomataceae</taxon>
        <taxon>Fibrella</taxon>
    </lineage>
</organism>
<evidence type="ECO:0000313" key="5">
    <source>
        <dbReference type="Proteomes" id="UP000664628"/>
    </source>
</evidence>
<name>A0ABS3JH06_9BACT</name>
<dbReference type="InterPro" id="IPR006047">
    <property type="entry name" value="GH13_cat_dom"/>
</dbReference>
<dbReference type="InterPro" id="IPR013780">
    <property type="entry name" value="Glyco_hydro_b"/>
</dbReference>
<proteinExistence type="predicted"/>
<dbReference type="SUPFAM" id="SSF51445">
    <property type="entry name" value="(Trans)glycosidases"/>
    <property type="match status" value="1"/>
</dbReference>
<sequence>MRRFLPAVLLLLSITFQLVAQRIEPAFWWVGMKDTRLQLLIHAPAIAEAQPKLGYAGVKVAKVTKVKSPNYLFIDLIVSPATKPGTFPIQFLKNGKSVLTYQYELKEREANSAQRQGYTAADAMYMITPDRFANGNPANDNMPGMIEPASRTGIDTRHGGDIQGIVDHLDYISNMGFTALWINPLIENNMTRTYHGYAATDFYRIDPRFGSNDDYRNLSKAAQKRGIKLVVDMIMNHCGSGHWWMSDLPTDDWLNYQEKPEITNHARETNQDPHASDYDKKLHANGWFVPTMPDLNQRNPLLATYLIQNTIWWIEYADLHGIRMDTYPYPDKDFMAEWSRRVLDEYPKFSMVGEEWSMNPAIIAFWQKGKKNRNGYVSYMPNMFDFPLNNALVEALNGDDKIYNQGLPKLYQTMALDFLYENPYNLVVFPDNHDMSRFYTQIHEKFDLWKMGIVYTLTTRGIPQIYYGTEVLMTNPKSDRHDEIRGEMPGGWPDHTASVFTGKGLTASQLEAKNFMKQLLRWRRQTPVVQTGQLRHFAAGDGIYVYFRYNASQKVMVVMNKNNDAKTLDTAKYAELLSGHKTARNVQTEQTQVLSQPLVVPARSAVIWEVK</sequence>